<dbReference type="Proteomes" id="UP000694846">
    <property type="component" value="Unplaced"/>
</dbReference>
<dbReference type="Pfam" id="PF00160">
    <property type="entry name" value="Pro_isomerase"/>
    <property type="match status" value="1"/>
</dbReference>
<dbReference type="Gene3D" id="2.40.100.10">
    <property type="entry name" value="Cyclophilin-like"/>
    <property type="match status" value="1"/>
</dbReference>
<dbReference type="PANTHER" id="PTHR11071:SF561">
    <property type="entry name" value="PEPTIDYL-PROLYL CIS-TRANS ISOMERASE D-RELATED"/>
    <property type="match status" value="1"/>
</dbReference>
<name>A0A8B8FP19_9HEMI</name>
<dbReference type="PROSITE" id="PS50072">
    <property type="entry name" value="CSA_PPIASE_2"/>
    <property type="match status" value="1"/>
</dbReference>
<reference evidence="3" key="1">
    <citation type="submission" date="2025-08" db="UniProtKB">
        <authorList>
            <consortium name="RefSeq"/>
        </authorList>
    </citation>
    <scope>IDENTIFICATION</scope>
    <source>
        <tissue evidence="3">Whole body</tissue>
    </source>
</reference>
<dbReference type="GO" id="GO:0005737">
    <property type="term" value="C:cytoplasm"/>
    <property type="evidence" value="ECO:0007669"/>
    <property type="project" value="TreeGrafter"/>
</dbReference>
<dbReference type="PRINTS" id="PR00153">
    <property type="entry name" value="CSAPPISMRASE"/>
</dbReference>
<proteinExistence type="predicted"/>
<evidence type="ECO:0000313" key="2">
    <source>
        <dbReference type="Proteomes" id="UP000694846"/>
    </source>
</evidence>
<dbReference type="AlphaFoldDB" id="A0A8B8FP19"/>
<protein>
    <submittedName>
        <fullName evidence="3">Problable inactive peptidyl-prolyl cis-trans isomerase-like 6</fullName>
    </submittedName>
</protein>
<dbReference type="SUPFAM" id="SSF50891">
    <property type="entry name" value="Cyclophilin-like"/>
    <property type="match status" value="1"/>
</dbReference>
<dbReference type="GO" id="GO:0003755">
    <property type="term" value="F:peptidyl-prolyl cis-trans isomerase activity"/>
    <property type="evidence" value="ECO:0007669"/>
    <property type="project" value="InterPro"/>
</dbReference>
<evidence type="ECO:0000259" key="1">
    <source>
        <dbReference type="PROSITE" id="PS50072"/>
    </source>
</evidence>
<dbReference type="PANTHER" id="PTHR11071">
    <property type="entry name" value="PEPTIDYL-PROLYL CIS-TRANS ISOMERASE"/>
    <property type="match status" value="1"/>
</dbReference>
<feature type="domain" description="PPIase cyclophilin-type" evidence="1">
    <location>
        <begin position="120"/>
        <end position="267"/>
    </location>
</feature>
<gene>
    <name evidence="3" type="primary">LOC112684925</name>
</gene>
<sequence length="481" mass="55940">MDVEVVGCILSKSFHTAKFILLNSVKHRPDIINKYIIKGVMDIEWARCLSKLNQSFSGRKKQDMVAIFVNKKYIGTYVEFQEYLITHYDFTIDFCFLNYKQLIVTDVQNYYTNEKMTFVRIVLNVNNWKIGHIVIALLEKLAPKTCEYFKKLCLDKSEGYSNSTIHRIDTNNGFIQAGRILNQKQYLKKENYLVSHDRRGVLSLSSRHTHFNGPNFIISLRANSWMNNKYVAFGHVVEGERTLKLIETFSNSHRIFDQNIRIISCDIFPNYTVPITKTKLETALHSIIHKSVLKTLYIDTYGKLGPLQISLITDFQYMKSIVRTIVSKVLYKIKYINQDTKKQENDPENLKHSDSLSISKMLTSWDATKNKFMASKLKLYSNVELNNGLSKTTSPILRADRTIILKSKNSDTYKTSSKAYGIHLPINHKDYWKYKQIYEMKPPLARIVSKILFGIVSYSFFITSWEISVQASKIDFFKLTD</sequence>
<dbReference type="InterPro" id="IPR029000">
    <property type="entry name" value="Cyclophilin-like_dom_sf"/>
</dbReference>
<dbReference type="OrthoDB" id="408413at2759"/>
<evidence type="ECO:0000313" key="3">
    <source>
        <dbReference type="RefSeq" id="XP_025412442.1"/>
    </source>
</evidence>
<dbReference type="RefSeq" id="XP_025412442.1">
    <property type="nucleotide sequence ID" value="XM_025556657.1"/>
</dbReference>
<dbReference type="GeneID" id="112684925"/>
<organism evidence="2 3">
    <name type="scientific">Sipha flava</name>
    <name type="common">yellow sugarcane aphid</name>
    <dbReference type="NCBI Taxonomy" id="143950"/>
    <lineage>
        <taxon>Eukaryota</taxon>
        <taxon>Metazoa</taxon>
        <taxon>Ecdysozoa</taxon>
        <taxon>Arthropoda</taxon>
        <taxon>Hexapoda</taxon>
        <taxon>Insecta</taxon>
        <taxon>Pterygota</taxon>
        <taxon>Neoptera</taxon>
        <taxon>Paraneoptera</taxon>
        <taxon>Hemiptera</taxon>
        <taxon>Sternorrhyncha</taxon>
        <taxon>Aphidomorpha</taxon>
        <taxon>Aphidoidea</taxon>
        <taxon>Aphididae</taxon>
        <taxon>Sipha</taxon>
    </lineage>
</organism>
<accession>A0A8B8FP19</accession>
<dbReference type="InterPro" id="IPR002130">
    <property type="entry name" value="Cyclophilin-type_PPIase_dom"/>
</dbReference>
<keyword evidence="2" id="KW-1185">Reference proteome</keyword>